<organism evidence="1 2">
    <name type="scientific">Colocasia esculenta</name>
    <name type="common">Wild taro</name>
    <name type="synonym">Arum esculentum</name>
    <dbReference type="NCBI Taxonomy" id="4460"/>
    <lineage>
        <taxon>Eukaryota</taxon>
        <taxon>Viridiplantae</taxon>
        <taxon>Streptophyta</taxon>
        <taxon>Embryophyta</taxon>
        <taxon>Tracheophyta</taxon>
        <taxon>Spermatophyta</taxon>
        <taxon>Magnoliopsida</taxon>
        <taxon>Liliopsida</taxon>
        <taxon>Araceae</taxon>
        <taxon>Aroideae</taxon>
        <taxon>Colocasieae</taxon>
        <taxon>Colocasia</taxon>
    </lineage>
</organism>
<accession>A0A843X102</accession>
<dbReference type="Proteomes" id="UP000652761">
    <property type="component" value="Unassembled WGS sequence"/>
</dbReference>
<evidence type="ECO:0000313" key="1">
    <source>
        <dbReference type="EMBL" id="MQM12908.1"/>
    </source>
</evidence>
<sequence length="200" mass="22403">MVAMLRGIATWLFSRRTDPSRLGGCRFKTEFLVLVELVLRWCRPVRVGDMVVVLGARRRWSFRREGPNGSALLVELVWDAEVILRSSSRRSPASPFLTASLFVALEPLREARRGTVVQPDYGSYCSVTCVLPHSEEMWRQASPYLCYSPCGGHDEQSYGVSDRVVLSVPSLVSSFASALSFVGETSQQWQGVRRAKETGR</sequence>
<evidence type="ECO:0000313" key="2">
    <source>
        <dbReference type="Proteomes" id="UP000652761"/>
    </source>
</evidence>
<keyword evidence="2" id="KW-1185">Reference proteome</keyword>
<name>A0A843X102_COLES</name>
<comment type="caution">
    <text evidence="1">The sequence shown here is derived from an EMBL/GenBank/DDBJ whole genome shotgun (WGS) entry which is preliminary data.</text>
</comment>
<dbReference type="EMBL" id="NMUH01005493">
    <property type="protein sequence ID" value="MQM12908.1"/>
    <property type="molecule type" value="Genomic_DNA"/>
</dbReference>
<proteinExistence type="predicted"/>
<protein>
    <submittedName>
        <fullName evidence="1">Uncharacterized protein</fullName>
    </submittedName>
</protein>
<gene>
    <name evidence="1" type="ORF">Taro_045828</name>
</gene>
<dbReference type="AlphaFoldDB" id="A0A843X102"/>
<reference evidence="1" key="1">
    <citation type="submission" date="2017-07" db="EMBL/GenBank/DDBJ databases">
        <title>Taro Niue Genome Assembly and Annotation.</title>
        <authorList>
            <person name="Atibalentja N."/>
            <person name="Keating K."/>
            <person name="Fields C.J."/>
        </authorList>
    </citation>
    <scope>NUCLEOTIDE SEQUENCE</scope>
    <source>
        <strain evidence="1">Niue_2</strain>
        <tissue evidence="1">Leaf</tissue>
    </source>
</reference>